<evidence type="ECO:0000256" key="1">
    <source>
        <dbReference type="SAM" id="Coils"/>
    </source>
</evidence>
<dbReference type="InterPro" id="IPR026866">
    <property type="entry name" value="CR006_AAA"/>
</dbReference>
<evidence type="ECO:0000259" key="2">
    <source>
        <dbReference type="Pfam" id="PF13166"/>
    </source>
</evidence>
<gene>
    <name evidence="3" type="ORF">ACD_3C00049G0010</name>
</gene>
<dbReference type="EMBL" id="AMFJ01000323">
    <property type="protein sequence ID" value="EKE28528.1"/>
    <property type="molecule type" value="Genomic_DNA"/>
</dbReference>
<feature type="coiled-coil region" evidence="1">
    <location>
        <begin position="38"/>
        <end position="91"/>
    </location>
</feature>
<dbReference type="Pfam" id="PF13166">
    <property type="entry name" value="AAA_13"/>
    <property type="match status" value="1"/>
</dbReference>
<organism evidence="3">
    <name type="scientific">uncultured bacterium</name>
    <name type="common">gcode 4</name>
    <dbReference type="NCBI Taxonomy" id="1234023"/>
    <lineage>
        <taxon>Bacteria</taxon>
        <taxon>environmental samples</taxon>
    </lineage>
</organism>
<sequence>MVEKTNEVCRTLAPLIDLWTKLKKYHQELITKWSATEKKLLENMQNEVDRELARVQQAHQCKVYLWKLKEIDEATLAIKDKEETLETSQSAYLCKYFVSINGIYKNFWNRNFELIKKEWPKRWNRKTYFLSIKYKGHEISESDFPKIMSESEKRSLAFAVFLARIQQLESDKKTDSIIILDDPVVSFDQTRIDATVSYLRAHITPNCKQLIILTHYENFMRSIQEQYKTLPSSFYYEIEKGGTYAPRDKKSFLRSLESIYYEKLSRFANGNTNDIDQGLPRVFMEKYIDSRFQKQLLDWWLDLSSDLKDKIDALPIDDCKKIELQCFKNEFNDPHHNFSNPIELENFRTSVGNLMDKLYIL</sequence>
<proteinExistence type="predicted"/>
<dbReference type="InterPro" id="IPR027417">
    <property type="entry name" value="P-loop_NTPase"/>
</dbReference>
<reference evidence="3" key="1">
    <citation type="journal article" date="2012" name="Science">
        <title>Fermentation, hydrogen, and sulfur metabolism in multiple uncultivated bacterial phyla.</title>
        <authorList>
            <person name="Wrighton K.C."/>
            <person name="Thomas B.C."/>
            <person name="Sharon I."/>
            <person name="Miller C.S."/>
            <person name="Castelle C.J."/>
            <person name="VerBerkmoes N.C."/>
            <person name="Wilkins M.J."/>
            <person name="Hettich R.L."/>
            <person name="Lipton M.S."/>
            <person name="Williams K.H."/>
            <person name="Long P.E."/>
            <person name="Banfield J.F."/>
        </authorList>
    </citation>
    <scope>NUCLEOTIDE SEQUENCE [LARGE SCALE GENOMIC DNA]</scope>
</reference>
<protein>
    <recommendedName>
        <fullName evidence="2">Protein CR006 P-loop domain-containing protein</fullName>
    </recommendedName>
</protein>
<comment type="caution">
    <text evidence="3">The sequence shown here is derived from an EMBL/GenBank/DDBJ whole genome shotgun (WGS) entry which is preliminary data.</text>
</comment>
<dbReference type="AlphaFoldDB" id="K2G000"/>
<dbReference type="Gene3D" id="3.40.50.300">
    <property type="entry name" value="P-loop containing nucleotide triphosphate hydrolases"/>
    <property type="match status" value="1"/>
</dbReference>
<keyword evidence="1" id="KW-0175">Coiled coil</keyword>
<name>K2G000_9BACT</name>
<evidence type="ECO:0000313" key="3">
    <source>
        <dbReference type="EMBL" id="EKE28528.1"/>
    </source>
</evidence>
<dbReference type="SUPFAM" id="SSF52540">
    <property type="entry name" value="P-loop containing nucleoside triphosphate hydrolases"/>
    <property type="match status" value="1"/>
</dbReference>
<feature type="domain" description="Protein CR006 P-loop" evidence="2">
    <location>
        <begin position="67"/>
        <end position="247"/>
    </location>
</feature>
<accession>K2G000</accession>